<comment type="similarity">
    <text evidence="1">Belongs to the FAH family.</text>
</comment>
<evidence type="ECO:0000313" key="4">
    <source>
        <dbReference type="EMBL" id="SVD09475.1"/>
    </source>
</evidence>
<protein>
    <recommendedName>
        <fullName evidence="3">Fumarylacetoacetase-like C-terminal domain-containing protein</fullName>
    </recommendedName>
</protein>
<evidence type="ECO:0000256" key="1">
    <source>
        <dbReference type="ARBA" id="ARBA00010211"/>
    </source>
</evidence>
<dbReference type="EMBL" id="UINC01129228">
    <property type="protein sequence ID" value="SVD09475.1"/>
    <property type="molecule type" value="Genomic_DNA"/>
</dbReference>
<reference evidence="4" key="1">
    <citation type="submission" date="2018-05" db="EMBL/GenBank/DDBJ databases">
        <authorList>
            <person name="Lanie J.A."/>
            <person name="Ng W.-L."/>
            <person name="Kazmierczak K.M."/>
            <person name="Andrzejewski T.M."/>
            <person name="Davidsen T.M."/>
            <person name="Wayne K.J."/>
            <person name="Tettelin H."/>
            <person name="Glass J.I."/>
            <person name="Rusch D."/>
            <person name="Podicherti R."/>
            <person name="Tsui H.-C.T."/>
            <person name="Winkler M.E."/>
        </authorList>
    </citation>
    <scope>NUCLEOTIDE SEQUENCE</scope>
</reference>
<evidence type="ECO:0000256" key="2">
    <source>
        <dbReference type="ARBA" id="ARBA00022723"/>
    </source>
</evidence>
<feature type="domain" description="Fumarylacetoacetase-like C-terminal" evidence="3">
    <location>
        <begin position="3"/>
        <end position="209"/>
    </location>
</feature>
<dbReference type="PANTHER" id="PTHR42796">
    <property type="entry name" value="FUMARYLACETOACETATE HYDROLASE DOMAIN-CONTAINING PROTEIN 2A-RELATED"/>
    <property type="match status" value="1"/>
</dbReference>
<dbReference type="SUPFAM" id="SSF56529">
    <property type="entry name" value="FAH"/>
    <property type="match status" value="1"/>
</dbReference>
<name>A0A382SJ25_9ZZZZ</name>
<dbReference type="AlphaFoldDB" id="A0A382SJ25"/>
<dbReference type="GO" id="GO:0046872">
    <property type="term" value="F:metal ion binding"/>
    <property type="evidence" value="ECO:0007669"/>
    <property type="project" value="UniProtKB-KW"/>
</dbReference>
<proteinExistence type="inferred from homology"/>
<dbReference type="InterPro" id="IPR051121">
    <property type="entry name" value="FAH"/>
</dbReference>
<organism evidence="4">
    <name type="scientific">marine metagenome</name>
    <dbReference type="NCBI Taxonomy" id="408172"/>
    <lineage>
        <taxon>unclassified sequences</taxon>
        <taxon>metagenomes</taxon>
        <taxon>ecological metagenomes</taxon>
    </lineage>
</organism>
<sequence length="213" mass="23682">PSKIICIGLNFSDHAKESGVEPPTEPVIFFKSTTSICGPYDDFVIPKNATKTDWEVELALVIGKKAKYVPEKGVSDYIAGYLLHNDYSEREYQLEREGQWVKGKSCDTFAPLGPYLVTKDEIKDINNLNMWLKVNGNYMQQGNTRNFIFQIPFIVSYITHFMTLLPGDIISTGTPPGVGLGMNPPRFLKPGDVVELGIDGLGFSKQQVVSQSV</sequence>
<dbReference type="GO" id="GO:0019752">
    <property type="term" value="P:carboxylic acid metabolic process"/>
    <property type="evidence" value="ECO:0007669"/>
    <property type="project" value="UniProtKB-ARBA"/>
</dbReference>
<dbReference type="FunFam" id="3.90.850.10:FF:000002">
    <property type="entry name" value="2-hydroxyhepta-2,4-diene-1,7-dioate isomerase"/>
    <property type="match status" value="1"/>
</dbReference>
<accession>A0A382SJ25</accession>
<dbReference type="InterPro" id="IPR011234">
    <property type="entry name" value="Fumarylacetoacetase-like_C"/>
</dbReference>
<dbReference type="InterPro" id="IPR036663">
    <property type="entry name" value="Fumarylacetoacetase_C_sf"/>
</dbReference>
<dbReference type="Pfam" id="PF01557">
    <property type="entry name" value="FAA_hydrolase"/>
    <property type="match status" value="1"/>
</dbReference>
<keyword evidence="2" id="KW-0479">Metal-binding</keyword>
<gene>
    <name evidence="4" type="ORF">METZ01_LOCUS362329</name>
</gene>
<dbReference type="PANTHER" id="PTHR42796:SF4">
    <property type="entry name" value="FUMARYLACETOACETATE HYDROLASE DOMAIN-CONTAINING PROTEIN 2A"/>
    <property type="match status" value="1"/>
</dbReference>
<evidence type="ECO:0000259" key="3">
    <source>
        <dbReference type="Pfam" id="PF01557"/>
    </source>
</evidence>
<dbReference type="Gene3D" id="3.90.850.10">
    <property type="entry name" value="Fumarylacetoacetase-like, C-terminal domain"/>
    <property type="match status" value="1"/>
</dbReference>
<feature type="non-terminal residue" evidence="4">
    <location>
        <position position="1"/>
    </location>
</feature>
<dbReference type="GO" id="GO:0016853">
    <property type="term" value="F:isomerase activity"/>
    <property type="evidence" value="ECO:0007669"/>
    <property type="project" value="UniProtKB-ARBA"/>
</dbReference>